<reference evidence="1" key="2">
    <citation type="journal article" date="2021" name="Sci. Rep.">
        <title>The distribution of antibiotic resistance genes in chicken gut microbiota commensals.</title>
        <authorList>
            <person name="Juricova H."/>
            <person name="Matiasovicova J."/>
            <person name="Kubasova T."/>
            <person name="Cejkova D."/>
            <person name="Rychlik I."/>
        </authorList>
    </citation>
    <scope>NUCLEOTIDE SEQUENCE</scope>
    <source>
        <strain evidence="1">An559</strain>
    </source>
</reference>
<dbReference type="EMBL" id="JACJKY010000008">
    <property type="protein sequence ID" value="MBM6920778.1"/>
    <property type="molecule type" value="Genomic_DNA"/>
</dbReference>
<protein>
    <submittedName>
        <fullName evidence="1">Uncharacterized protein</fullName>
    </submittedName>
</protein>
<reference evidence="1" key="1">
    <citation type="submission" date="2020-08" db="EMBL/GenBank/DDBJ databases">
        <authorList>
            <person name="Cejkova D."/>
            <person name="Kubasova T."/>
            <person name="Jahodarova E."/>
            <person name="Rychlik I."/>
        </authorList>
    </citation>
    <scope>NUCLEOTIDE SEQUENCE</scope>
    <source>
        <strain evidence="1">An559</strain>
    </source>
</reference>
<evidence type="ECO:0000313" key="2">
    <source>
        <dbReference type="Proteomes" id="UP000774750"/>
    </source>
</evidence>
<dbReference type="RefSeq" id="WP_003532585.1">
    <property type="nucleotide sequence ID" value="NZ_JACJKY010000008.1"/>
</dbReference>
<evidence type="ECO:0000313" key="1">
    <source>
        <dbReference type="EMBL" id="MBM6920778.1"/>
    </source>
</evidence>
<gene>
    <name evidence="1" type="ORF">H6A12_06400</name>
</gene>
<organism evidence="1 2">
    <name type="scientific">Merdimmobilis hominis</name>
    <dbReference type="NCBI Taxonomy" id="2897707"/>
    <lineage>
        <taxon>Bacteria</taxon>
        <taxon>Bacillati</taxon>
        <taxon>Bacillota</taxon>
        <taxon>Clostridia</taxon>
        <taxon>Eubacteriales</taxon>
        <taxon>Oscillospiraceae</taxon>
        <taxon>Merdimmobilis</taxon>
    </lineage>
</organism>
<sequence>MIRRKVYSPVYANEEVIYRIPVTWQMRAIIPVSASSLKEAFQLVNTLEYDLPEGEYVEDTYEIDYDRLEE</sequence>
<accession>A0A938X6D4</accession>
<comment type="caution">
    <text evidence="1">The sequence shown here is derived from an EMBL/GenBank/DDBJ whole genome shotgun (WGS) entry which is preliminary data.</text>
</comment>
<dbReference type="Proteomes" id="UP000774750">
    <property type="component" value="Unassembled WGS sequence"/>
</dbReference>
<proteinExistence type="predicted"/>
<dbReference type="AlphaFoldDB" id="A0A938X6D4"/>
<name>A0A938X6D4_9FIRM</name>
<keyword evidence="2" id="KW-1185">Reference proteome</keyword>